<feature type="compositionally biased region" description="Polar residues" evidence="1">
    <location>
        <begin position="224"/>
        <end position="235"/>
    </location>
</feature>
<proteinExistence type="predicted"/>
<evidence type="ECO:0000259" key="2">
    <source>
        <dbReference type="PROSITE" id="PS50042"/>
    </source>
</evidence>
<dbReference type="PANTHER" id="PTHR23011:SF28">
    <property type="entry name" value="CYCLIC NUCLEOTIDE-BINDING DOMAIN CONTAINING PROTEIN"/>
    <property type="match status" value="1"/>
</dbReference>
<dbReference type="CDD" id="cd00038">
    <property type="entry name" value="CAP_ED"/>
    <property type="match status" value="1"/>
</dbReference>
<feature type="region of interest" description="Disordered" evidence="1">
    <location>
        <begin position="106"/>
        <end position="185"/>
    </location>
</feature>
<dbReference type="PANTHER" id="PTHR23011">
    <property type="entry name" value="CYCLIC NUCLEOTIDE-BINDING DOMAIN CONTAINING PROTEIN"/>
    <property type="match status" value="1"/>
</dbReference>
<feature type="compositionally biased region" description="Polar residues" evidence="1">
    <location>
        <begin position="1"/>
        <end position="20"/>
    </location>
</feature>
<feature type="compositionally biased region" description="Basic and acidic residues" evidence="1">
    <location>
        <begin position="208"/>
        <end position="223"/>
    </location>
</feature>
<feature type="region of interest" description="Disordered" evidence="1">
    <location>
        <begin position="203"/>
        <end position="235"/>
    </location>
</feature>
<dbReference type="SMART" id="SM00100">
    <property type="entry name" value="cNMP"/>
    <property type="match status" value="1"/>
</dbReference>
<dbReference type="InterPro" id="IPR018490">
    <property type="entry name" value="cNMP-bd_dom_sf"/>
</dbReference>
<dbReference type="PROSITE" id="PS50042">
    <property type="entry name" value="CNMP_BINDING_3"/>
    <property type="match status" value="1"/>
</dbReference>
<feature type="domain" description="Cyclic nucleotide-binding" evidence="2">
    <location>
        <begin position="490"/>
        <end position="581"/>
    </location>
</feature>
<organism evidence="3 4">
    <name type="scientific">Elysia crispata</name>
    <name type="common">lettuce slug</name>
    <dbReference type="NCBI Taxonomy" id="231223"/>
    <lineage>
        <taxon>Eukaryota</taxon>
        <taxon>Metazoa</taxon>
        <taxon>Spiralia</taxon>
        <taxon>Lophotrochozoa</taxon>
        <taxon>Mollusca</taxon>
        <taxon>Gastropoda</taxon>
        <taxon>Heterobranchia</taxon>
        <taxon>Euthyneura</taxon>
        <taxon>Panpulmonata</taxon>
        <taxon>Sacoglossa</taxon>
        <taxon>Placobranchoidea</taxon>
        <taxon>Plakobranchidae</taxon>
        <taxon>Elysia</taxon>
    </lineage>
</organism>
<dbReference type="InterPro" id="IPR014710">
    <property type="entry name" value="RmlC-like_jellyroll"/>
</dbReference>
<dbReference type="AlphaFoldDB" id="A0AAE1DP36"/>
<protein>
    <recommendedName>
        <fullName evidence="2">Cyclic nucleotide-binding domain-containing protein</fullName>
    </recommendedName>
</protein>
<dbReference type="Proteomes" id="UP001283361">
    <property type="component" value="Unassembled WGS sequence"/>
</dbReference>
<sequence length="962" mass="109395">MPEPQFVNSIRSEGNSSGQEADNLMKKAMATRIHDRLAQIENHRASFRRHLSRAKNSDTPSGLSLGPEISIWKTDGKERKNRRRVVNFALPKAGYQWERKNGNDITVVRQSKSSGYGSDTDRWNTSGDSSAVSTRDDPHLAAPSWRTRLGQEDEEEAERGRDWPMQNEDSNKREADPEEIGEEEIRRVSATFQGLKLLSQLEEEQEDLTDRRRQAPRINREKSFTGQRTNNKHSTALISWATSMSTKSGGTRGSDEGSLDSNPAVNFLMRRYAFPEDEWTRQARKLAREKICSNMDLPAADRLARIATLRQNVQFIEGKFKSLLHKQRAAAAAVSAEQYERTISVASGAAPDEFLPSRFTKSGEAKSFFRARARLIIIVKRWINMVMDMNKNSLWERQLKTFVDLAIDMEGNGNSESTPVARGRLSFDKNEFKANKEISLSMDVKTTLSTRPDGRTPEMIKQVMLGLQTLQSLGEYPLDTQQQLCKVAWFQQVPARKYIIRQGHKPEAFYFILSGTAVVKKIEPDPATGEEQTRVVARLSRGQSFGELGLIFKTPRNATVESGTAMELLVVGKEDFLKIFMHNVRPGEDPDHIAFLKQQPVLKYWPFEVLKEDPSACLINYFKRGTLVTESGKASEWIYFIKSGSCEALKRLKPVTPRTEKDLRRQTRKRIKSIQLPDIPASKLTVTNTSSPKQPLHPEIYRSMTDFFDEIRMKSEDELRAAHRGRSSSLGSIRRRKAAATTSPEALEGLSQPSRKHSQWEITGPAMTIPSKQVYFKRTPPLEDIPLPPIPARSPTGPGVSQSKFCKLTQLLNKSHLQVPTLASIANMYTEVEHSDQEEEKDSAREDREDIFVTVEKLQARDIFGMNTISFEEEKSTDEKVPEVALVSRGAEIVMLSKRTYLKYADERDKLAVQELITPYPGEEQLQENLQVQANWDMYRQRVLEDVMYLNYAYKRTFSGLV</sequence>
<name>A0AAE1DP36_9GAST</name>
<dbReference type="SUPFAM" id="SSF51206">
    <property type="entry name" value="cAMP-binding domain-like"/>
    <property type="match status" value="2"/>
</dbReference>
<dbReference type="InterPro" id="IPR000595">
    <property type="entry name" value="cNMP-bd_dom"/>
</dbReference>
<feature type="region of interest" description="Disordered" evidence="1">
    <location>
        <begin position="719"/>
        <end position="759"/>
    </location>
</feature>
<evidence type="ECO:0000313" key="3">
    <source>
        <dbReference type="EMBL" id="KAK3777045.1"/>
    </source>
</evidence>
<feature type="compositionally biased region" description="Polar residues" evidence="1">
    <location>
        <begin position="108"/>
        <end position="133"/>
    </location>
</feature>
<dbReference type="Pfam" id="PF00027">
    <property type="entry name" value="cNMP_binding"/>
    <property type="match status" value="1"/>
</dbReference>
<accession>A0AAE1DP36</accession>
<reference evidence="3" key="1">
    <citation type="journal article" date="2023" name="G3 (Bethesda)">
        <title>A reference genome for the long-term kleptoplast-retaining sea slug Elysia crispata morphotype clarki.</title>
        <authorList>
            <person name="Eastman K.E."/>
            <person name="Pendleton A.L."/>
            <person name="Shaikh M.A."/>
            <person name="Suttiyut T."/>
            <person name="Ogas R."/>
            <person name="Tomko P."/>
            <person name="Gavelis G."/>
            <person name="Widhalm J.R."/>
            <person name="Wisecaver J.H."/>
        </authorList>
    </citation>
    <scope>NUCLEOTIDE SEQUENCE</scope>
    <source>
        <strain evidence="3">ECLA1</strain>
    </source>
</reference>
<feature type="region of interest" description="Disordered" evidence="1">
    <location>
        <begin position="1"/>
        <end position="23"/>
    </location>
</feature>
<gene>
    <name evidence="3" type="ORF">RRG08_008897</name>
</gene>
<comment type="caution">
    <text evidence="3">The sequence shown here is derived from an EMBL/GenBank/DDBJ whole genome shotgun (WGS) entry which is preliminary data.</text>
</comment>
<keyword evidence="4" id="KW-1185">Reference proteome</keyword>
<evidence type="ECO:0000256" key="1">
    <source>
        <dbReference type="SAM" id="MobiDB-lite"/>
    </source>
</evidence>
<dbReference type="EMBL" id="JAWDGP010003139">
    <property type="protein sequence ID" value="KAK3777045.1"/>
    <property type="molecule type" value="Genomic_DNA"/>
</dbReference>
<evidence type="ECO:0000313" key="4">
    <source>
        <dbReference type="Proteomes" id="UP001283361"/>
    </source>
</evidence>
<dbReference type="Gene3D" id="2.60.120.10">
    <property type="entry name" value="Jelly Rolls"/>
    <property type="match status" value="2"/>
</dbReference>